<accession>A0ABD1S306</accession>
<dbReference type="Proteomes" id="UP001604277">
    <property type="component" value="Unassembled WGS sequence"/>
</dbReference>
<dbReference type="AlphaFoldDB" id="A0ABD1S306"/>
<keyword evidence="2" id="KW-1185">Reference proteome</keyword>
<dbReference type="EMBL" id="JBFOLJ010000011">
    <property type="protein sequence ID" value="KAL2495077.1"/>
    <property type="molecule type" value="Genomic_DNA"/>
</dbReference>
<reference evidence="2" key="1">
    <citation type="submission" date="2024-07" db="EMBL/GenBank/DDBJ databases">
        <title>Two chromosome-level genome assemblies of Korean endemic species Abeliophyllum distichum and Forsythia ovata (Oleaceae).</title>
        <authorList>
            <person name="Jang H."/>
        </authorList>
    </citation>
    <scope>NUCLEOTIDE SEQUENCE [LARGE SCALE GENOMIC DNA]</scope>
</reference>
<organism evidence="1 2">
    <name type="scientific">Forsythia ovata</name>
    <dbReference type="NCBI Taxonomy" id="205694"/>
    <lineage>
        <taxon>Eukaryota</taxon>
        <taxon>Viridiplantae</taxon>
        <taxon>Streptophyta</taxon>
        <taxon>Embryophyta</taxon>
        <taxon>Tracheophyta</taxon>
        <taxon>Spermatophyta</taxon>
        <taxon>Magnoliopsida</taxon>
        <taxon>eudicotyledons</taxon>
        <taxon>Gunneridae</taxon>
        <taxon>Pentapetalae</taxon>
        <taxon>asterids</taxon>
        <taxon>lamiids</taxon>
        <taxon>Lamiales</taxon>
        <taxon>Oleaceae</taxon>
        <taxon>Forsythieae</taxon>
        <taxon>Forsythia</taxon>
    </lineage>
</organism>
<protein>
    <submittedName>
        <fullName evidence="1">Uncharacterized protein</fullName>
    </submittedName>
</protein>
<comment type="caution">
    <text evidence="1">The sequence shown here is derived from an EMBL/GenBank/DDBJ whole genome shotgun (WGS) entry which is preliminary data.</text>
</comment>
<dbReference type="PANTHER" id="PTHR34538:SF10">
    <property type="entry name" value="GENOME ASSEMBLY, CHROMOSOME: A06"/>
    <property type="match status" value="1"/>
</dbReference>
<gene>
    <name evidence="1" type="ORF">Fot_38834</name>
</gene>
<proteinExistence type="predicted"/>
<dbReference type="PANTHER" id="PTHR34538">
    <property type="entry name" value="EXPRESSED PROTEIN"/>
    <property type="match status" value="1"/>
</dbReference>
<evidence type="ECO:0000313" key="1">
    <source>
        <dbReference type="EMBL" id="KAL2495077.1"/>
    </source>
</evidence>
<sequence length="116" mass="12903">MGLVGSLVWVHKYGKKQCRSLLWRMRAAVKKKKNNRGKQQMKFQYDPSSYALNFDDGCHEMGEKTSAFHQDCSLLAGNGAIEVFRRGAFALPPVVVISSYKEVDGDSGDESEAVEA</sequence>
<name>A0ABD1S306_9LAMI</name>
<evidence type="ECO:0000313" key="2">
    <source>
        <dbReference type="Proteomes" id="UP001604277"/>
    </source>
</evidence>